<gene>
    <name evidence="2" type="ORF">SporoS204_07815</name>
</gene>
<dbReference type="InterPro" id="IPR045515">
    <property type="entry name" value="DUF6440"/>
</dbReference>
<proteinExistence type="predicted"/>
<organism evidence="2 3">
    <name type="scientific">Sporosarcina ureae</name>
    <dbReference type="NCBI Taxonomy" id="1571"/>
    <lineage>
        <taxon>Bacteria</taxon>
        <taxon>Bacillati</taxon>
        <taxon>Bacillota</taxon>
        <taxon>Bacilli</taxon>
        <taxon>Bacillales</taxon>
        <taxon>Caryophanaceae</taxon>
        <taxon>Sporosarcina</taxon>
    </lineage>
</organism>
<evidence type="ECO:0000259" key="1">
    <source>
        <dbReference type="Pfam" id="PF20037"/>
    </source>
</evidence>
<sequence>MNTKRFEIIEKQGKLQQFQVIRDNETGVLYMSRAQGYGLGMTVLVDANGKPLVDEEYLRSGR</sequence>
<keyword evidence="3" id="KW-1185">Reference proteome</keyword>
<evidence type="ECO:0000313" key="2">
    <source>
        <dbReference type="EMBL" id="ARF14057.1"/>
    </source>
</evidence>
<dbReference type="Proteomes" id="UP000192486">
    <property type="component" value="Chromosome"/>
</dbReference>
<dbReference type="EMBL" id="CP015108">
    <property type="protein sequence ID" value="ARF14057.1"/>
    <property type="molecule type" value="Genomic_DNA"/>
</dbReference>
<protein>
    <recommendedName>
        <fullName evidence="1">DUF6440 domain-containing protein</fullName>
    </recommendedName>
</protein>
<accession>A0ABN4YMD5</accession>
<reference evidence="2 3" key="1">
    <citation type="submission" date="2016-04" db="EMBL/GenBank/DDBJ databases">
        <title>Comparative Genomics and Epigenetics of Sporosarcina ureae.</title>
        <authorList>
            <person name="Oliver A.S."/>
            <person name="Cooper K.K."/>
        </authorList>
    </citation>
    <scope>NUCLEOTIDE SEQUENCE [LARGE SCALE GENOMIC DNA]</scope>
    <source>
        <strain evidence="2 3">S204</strain>
    </source>
</reference>
<dbReference type="RefSeq" id="WP_029054827.1">
    <property type="nucleotide sequence ID" value="NZ_CP015108.1"/>
</dbReference>
<dbReference type="Pfam" id="PF20037">
    <property type="entry name" value="DUF6440"/>
    <property type="match status" value="1"/>
</dbReference>
<feature type="domain" description="DUF6440" evidence="1">
    <location>
        <begin position="5"/>
        <end position="54"/>
    </location>
</feature>
<evidence type="ECO:0000313" key="3">
    <source>
        <dbReference type="Proteomes" id="UP000192486"/>
    </source>
</evidence>
<name>A0ABN4YMD5_SPOUR</name>